<keyword evidence="1" id="KW-0472">Membrane</keyword>
<dbReference type="EMBL" id="BAAAVM010000011">
    <property type="protein sequence ID" value="GAA3125075.1"/>
    <property type="molecule type" value="Genomic_DNA"/>
</dbReference>
<evidence type="ECO:0000256" key="1">
    <source>
        <dbReference type="SAM" id="Phobius"/>
    </source>
</evidence>
<name>A0ABP6MU35_9ACTN</name>
<sequence length="143" mass="15847">MDALFHISMLGMLAGLLWAAVAIVRRTRQRRSAWESGVTAQARVVRAWATTQVVNNAARRVQWHEYDFTTPDGGAVRFKEAGGPRERAVGDAVRVHYAPHEPDRATAAEPRPGKDMAAAVVWLAVIAGCAIFLVHEWVELSRY</sequence>
<dbReference type="RefSeq" id="WP_345047495.1">
    <property type="nucleotide sequence ID" value="NZ_BAAAVM010000011.1"/>
</dbReference>
<dbReference type="Proteomes" id="UP001500893">
    <property type="component" value="Unassembled WGS sequence"/>
</dbReference>
<gene>
    <name evidence="2" type="ORF">GCM10010521_09780</name>
</gene>
<accession>A0ABP6MU35</accession>
<reference evidence="3" key="1">
    <citation type="journal article" date="2019" name="Int. J. Syst. Evol. Microbiol.">
        <title>The Global Catalogue of Microorganisms (GCM) 10K type strain sequencing project: providing services to taxonomists for standard genome sequencing and annotation.</title>
        <authorList>
            <consortium name="The Broad Institute Genomics Platform"/>
            <consortium name="The Broad Institute Genome Sequencing Center for Infectious Disease"/>
            <person name="Wu L."/>
            <person name="Ma J."/>
        </authorList>
    </citation>
    <scope>NUCLEOTIDE SEQUENCE [LARGE SCALE GENOMIC DNA]</scope>
    <source>
        <strain evidence="3">JCM 11574</strain>
    </source>
</reference>
<proteinExistence type="predicted"/>
<comment type="caution">
    <text evidence="2">The sequence shown here is derived from an EMBL/GenBank/DDBJ whole genome shotgun (WGS) entry which is preliminary data.</text>
</comment>
<keyword evidence="1" id="KW-1133">Transmembrane helix</keyword>
<evidence type="ECO:0000313" key="3">
    <source>
        <dbReference type="Proteomes" id="UP001500893"/>
    </source>
</evidence>
<feature type="transmembrane region" description="Helical" evidence="1">
    <location>
        <begin position="6"/>
        <end position="24"/>
    </location>
</feature>
<evidence type="ECO:0000313" key="2">
    <source>
        <dbReference type="EMBL" id="GAA3125075.1"/>
    </source>
</evidence>
<feature type="transmembrane region" description="Helical" evidence="1">
    <location>
        <begin position="119"/>
        <end position="138"/>
    </location>
</feature>
<protein>
    <recommendedName>
        <fullName evidence="4">DUF3592 domain-containing protein</fullName>
    </recommendedName>
</protein>
<organism evidence="2 3">
    <name type="scientific">Streptomyces rameus</name>
    <dbReference type="NCBI Taxonomy" id="68261"/>
    <lineage>
        <taxon>Bacteria</taxon>
        <taxon>Bacillati</taxon>
        <taxon>Actinomycetota</taxon>
        <taxon>Actinomycetes</taxon>
        <taxon>Kitasatosporales</taxon>
        <taxon>Streptomycetaceae</taxon>
        <taxon>Streptomyces</taxon>
    </lineage>
</organism>
<keyword evidence="1" id="KW-0812">Transmembrane</keyword>
<keyword evidence="3" id="KW-1185">Reference proteome</keyword>
<evidence type="ECO:0008006" key="4">
    <source>
        <dbReference type="Google" id="ProtNLM"/>
    </source>
</evidence>